<dbReference type="AlphaFoldDB" id="H8G747"/>
<accession>H8G747</accession>
<dbReference type="HOGENOM" id="CLU_3348280_0_0_11"/>
<proteinExistence type="predicted"/>
<evidence type="ECO:0000313" key="2">
    <source>
        <dbReference type="Proteomes" id="UP000004705"/>
    </source>
</evidence>
<gene>
    <name evidence="1" type="ORF">SacazDRAFT_00336</name>
</gene>
<organism evidence="1 2">
    <name type="scientific">Saccharomonospora azurea NA-128</name>
    <dbReference type="NCBI Taxonomy" id="882081"/>
    <lineage>
        <taxon>Bacteria</taxon>
        <taxon>Bacillati</taxon>
        <taxon>Actinomycetota</taxon>
        <taxon>Actinomycetes</taxon>
        <taxon>Pseudonocardiales</taxon>
        <taxon>Pseudonocardiaceae</taxon>
        <taxon>Saccharomonospora</taxon>
    </lineage>
</organism>
<keyword evidence="2" id="KW-1185">Reference proteome</keyword>
<protein>
    <submittedName>
        <fullName evidence="1">Uncharacterized protein</fullName>
    </submittedName>
</protein>
<dbReference type="Proteomes" id="UP000004705">
    <property type="component" value="Chromosome"/>
</dbReference>
<sequence>MVADNAGGTEPVDDIVLSRQGFGTTLSLDFTVTTGVA</sequence>
<dbReference type="EMBL" id="CM001466">
    <property type="protein sequence ID" value="EHY87316.1"/>
    <property type="molecule type" value="Genomic_DNA"/>
</dbReference>
<reference evidence="1 2" key="1">
    <citation type="journal article" date="2012" name="Stand. Genomic Sci.">
        <title>Genome sequence of the soil bacterium Saccharomonospora azurea type strain (NA-128(T)).</title>
        <authorList>
            <person name="Klenk H.P."/>
            <person name="Held B."/>
            <person name="Lucas S."/>
            <person name="Lapidus A."/>
            <person name="Copeland A."/>
            <person name="Hammon N."/>
            <person name="Pitluck S."/>
            <person name="Goodwin L.A."/>
            <person name="Han C."/>
            <person name="Tapia R."/>
            <person name="Brambilla E.M."/>
            <person name="Potter G."/>
            <person name="Land M."/>
            <person name="Ivanova N."/>
            <person name="Rohde M."/>
            <person name="Goker M."/>
            <person name="Detter J.C."/>
            <person name="Kyrpides N.C."/>
            <person name="Woyke T."/>
        </authorList>
    </citation>
    <scope>NUCLEOTIDE SEQUENCE [LARGE SCALE GENOMIC DNA]</scope>
    <source>
        <strain evidence="1 2">NA-128</strain>
    </source>
</reference>
<name>H8G747_9PSEU</name>
<evidence type="ECO:0000313" key="1">
    <source>
        <dbReference type="EMBL" id="EHY87316.1"/>
    </source>
</evidence>